<evidence type="ECO:0000313" key="2">
    <source>
        <dbReference type="EMBL" id="SVC86904.1"/>
    </source>
</evidence>
<organism evidence="2">
    <name type="scientific">marine metagenome</name>
    <dbReference type="NCBI Taxonomy" id="408172"/>
    <lineage>
        <taxon>unclassified sequences</taxon>
        <taxon>metagenomes</taxon>
        <taxon>ecological metagenomes</taxon>
    </lineage>
</organism>
<keyword evidence="1" id="KW-0812">Transmembrane</keyword>
<dbReference type="AlphaFoldDB" id="A0A382QN18"/>
<feature type="transmembrane region" description="Helical" evidence="1">
    <location>
        <begin position="20"/>
        <end position="44"/>
    </location>
</feature>
<reference evidence="2" key="1">
    <citation type="submission" date="2018-05" db="EMBL/GenBank/DDBJ databases">
        <authorList>
            <person name="Lanie J.A."/>
            <person name="Ng W.-L."/>
            <person name="Kazmierczak K.M."/>
            <person name="Andrzejewski T.M."/>
            <person name="Davidsen T.M."/>
            <person name="Wayne K.J."/>
            <person name="Tettelin H."/>
            <person name="Glass J.I."/>
            <person name="Rusch D."/>
            <person name="Podicherti R."/>
            <person name="Tsui H.-C.T."/>
            <person name="Winkler M.E."/>
        </authorList>
    </citation>
    <scope>NUCLEOTIDE SEQUENCE</scope>
</reference>
<sequence length="48" mass="5161">SFIGVLTGAFIFDVLAMLGFPVIFGQMMQGIIGFLLVITIVHYVTGRG</sequence>
<dbReference type="EMBL" id="UINC01115689">
    <property type="protein sequence ID" value="SVC86904.1"/>
    <property type="molecule type" value="Genomic_DNA"/>
</dbReference>
<proteinExistence type="predicted"/>
<accession>A0A382QN18</accession>
<feature type="non-terminal residue" evidence="2">
    <location>
        <position position="1"/>
    </location>
</feature>
<protein>
    <submittedName>
        <fullName evidence="2">Uncharacterized protein</fullName>
    </submittedName>
</protein>
<gene>
    <name evidence="2" type="ORF">METZ01_LOCUS339758</name>
</gene>
<name>A0A382QN18_9ZZZZ</name>
<keyword evidence="1" id="KW-1133">Transmembrane helix</keyword>
<keyword evidence="1" id="KW-0472">Membrane</keyword>
<evidence type="ECO:0000256" key="1">
    <source>
        <dbReference type="SAM" id="Phobius"/>
    </source>
</evidence>